<dbReference type="InterPro" id="IPR050121">
    <property type="entry name" value="Cytochrome_P450_monoxygenase"/>
</dbReference>
<sequence length="326" mass="36899">MEEETRRAVAAWPRDVPFALRPRFAEIALDIIMRVVFGLRRGERYRALRSALLEVVENDRMISFALMVPSARRDVGPWKPWSRFRDQIRSADGLIFREIEDRWDDDAIASREDVLSMLILARREDGSALSLEELRDELMTILLAGHETTATALAWTFDRLFAHPDAFARVRSEVRDTGSDAAPFIDAVIHEALRVRPVIPFVVRMLVEPFTLGEYELSAGTTVSPAIHAVHRDPDLYPEPSRFEPNRFMGRRPGSYEWLPFGGGTRRCLGASFALFEMRTIIETVLSNVDVLPASDAPERIRRRAFMLVPATGTRAIVRSVGPIAA</sequence>
<dbReference type="Proteomes" id="UP001058860">
    <property type="component" value="Chromosome"/>
</dbReference>
<evidence type="ECO:0000256" key="3">
    <source>
        <dbReference type="RuleBase" id="RU000461"/>
    </source>
</evidence>
<dbReference type="PROSITE" id="PS00086">
    <property type="entry name" value="CYTOCHROME_P450"/>
    <property type="match status" value="1"/>
</dbReference>
<dbReference type="InterPro" id="IPR002401">
    <property type="entry name" value="Cyt_P450_E_grp-I"/>
</dbReference>
<gene>
    <name evidence="4" type="ORF">LRS13_06355</name>
</gene>
<keyword evidence="3" id="KW-0503">Monooxygenase</keyword>
<reference evidence="5" key="1">
    <citation type="submission" date="2021-11" db="EMBL/GenBank/DDBJ databases">
        <title>Cultivation dependent microbiological survey of springs from the worlds oldest radium mine currently devoted to the extraction of radon-saturated water.</title>
        <authorList>
            <person name="Kapinusova G."/>
            <person name="Smrhova T."/>
            <person name="Strejcek M."/>
            <person name="Suman J."/>
            <person name="Jani K."/>
            <person name="Pajer P."/>
            <person name="Uhlik O."/>
        </authorList>
    </citation>
    <scope>NUCLEOTIDE SEQUENCE [LARGE SCALE GENOMIC DNA]</scope>
    <source>
        <strain evidence="5">J379</strain>
    </source>
</reference>
<protein>
    <submittedName>
        <fullName evidence="4">Cytochrome P450</fullName>
    </submittedName>
</protein>
<evidence type="ECO:0000256" key="1">
    <source>
        <dbReference type="ARBA" id="ARBA00001971"/>
    </source>
</evidence>
<keyword evidence="3" id="KW-0349">Heme</keyword>
<comment type="similarity">
    <text evidence="2 3">Belongs to the cytochrome P450 family.</text>
</comment>
<keyword evidence="5" id="KW-1185">Reference proteome</keyword>
<dbReference type="InterPro" id="IPR001128">
    <property type="entry name" value="Cyt_P450"/>
</dbReference>
<evidence type="ECO:0000313" key="4">
    <source>
        <dbReference type="EMBL" id="UUY06269.1"/>
    </source>
</evidence>
<keyword evidence="3" id="KW-0479">Metal-binding</keyword>
<comment type="cofactor">
    <cofactor evidence="1">
        <name>heme</name>
        <dbReference type="ChEBI" id="CHEBI:30413"/>
    </cofactor>
</comment>
<dbReference type="InterPro" id="IPR036396">
    <property type="entry name" value="Cyt_P450_sf"/>
</dbReference>
<accession>A0ABY5PNG5</accession>
<dbReference type="PRINTS" id="PR00463">
    <property type="entry name" value="EP450I"/>
</dbReference>
<evidence type="ECO:0000313" key="5">
    <source>
        <dbReference type="Proteomes" id="UP001058860"/>
    </source>
</evidence>
<dbReference type="EMBL" id="CP088295">
    <property type="protein sequence ID" value="UUY06269.1"/>
    <property type="molecule type" value="Genomic_DNA"/>
</dbReference>
<dbReference type="Gene3D" id="1.10.630.10">
    <property type="entry name" value="Cytochrome P450"/>
    <property type="match status" value="1"/>
</dbReference>
<evidence type="ECO:0000256" key="2">
    <source>
        <dbReference type="ARBA" id="ARBA00010617"/>
    </source>
</evidence>
<keyword evidence="3" id="KW-0560">Oxidoreductase</keyword>
<dbReference type="PRINTS" id="PR00385">
    <property type="entry name" value="P450"/>
</dbReference>
<dbReference type="PANTHER" id="PTHR24305:SF166">
    <property type="entry name" value="CYTOCHROME P450 12A4, MITOCHONDRIAL-RELATED"/>
    <property type="match status" value="1"/>
</dbReference>
<dbReference type="Pfam" id="PF00067">
    <property type="entry name" value="p450"/>
    <property type="match status" value="1"/>
</dbReference>
<organism evidence="4 5">
    <name type="scientific">Svornostia abyssi</name>
    <dbReference type="NCBI Taxonomy" id="2898438"/>
    <lineage>
        <taxon>Bacteria</taxon>
        <taxon>Bacillati</taxon>
        <taxon>Actinomycetota</taxon>
        <taxon>Thermoleophilia</taxon>
        <taxon>Solirubrobacterales</taxon>
        <taxon>Baekduiaceae</taxon>
        <taxon>Svornostia</taxon>
    </lineage>
</organism>
<name>A0ABY5PNG5_9ACTN</name>
<proteinExistence type="inferred from homology"/>
<dbReference type="SUPFAM" id="SSF48264">
    <property type="entry name" value="Cytochrome P450"/>
    <property type="match status" value="1"/>
</dbReference>
<dbReference type="InterPro" id="IPR017972">
    <property type="entry name" value="Cyt_P450_CS"/>
</dbReference>
<keyword evidence="3" id="KW-0408">Iron</keyword>
<dbReference type="PANTHER" id="PTHR24305">
    <property type="entry name" value="CYTOCHROME P450"/>
    <property type="match status" value="1"/>
</dbReference>